<keyword evidence="2" id="KW-0472">Membrane</keyword>
<proteinExistence type="predicted"/>
<name>A4VJC1_STUS1</name>
<evidence type="ECO:0000313" key="3">
    <source>
        <dbReference type="EMBL" id="ABP79072.1"/>
    </source>
</evidence>
<dbReference type="AlphaFoldDB" id="A4VJC1"/>
<keyword evidence="2" id="KW-0812">Transmembrane</keyword>
<feature type="compositionally biased region" description="Polar residues" evidence="1">
    <location>
        <begin position="51"/>
        <end position="72"/>
    </location>
</feature>
<evidence type="ECO:0000256" key="2">
    <source>
        <dbReference type="SAM" id="Phobius"/>
    </source>
</evidence>
<dbReference type="NCBIfam" id="NF041882">
    <property type="entry name" value="PA3371_fam"/>
    <property type="match status" value="1"/>
</dbReference>
<organism evidence="3 4">
    <name type="scientific">Stutzerimonas stutzeri (strain A1501)</name>
    <name type="common">Pseudomonas stutzeri</name>
    <dbReference type="NCBI Taxonomy" id="379731"/>
    <lineage>
        <taxon>Bacteria</taxon>
        <taxon>Pseudomonadati</taxon>
        <taxon>Pseudomonadota</taxon>
        <taxon>Gammaproteobacteria</taxon>
        <taxon>Pseudomonadales</taxon>
        <taxon>Pseudomonadaceae</taxon>
        <taxon>Stutzerimonas</taxon>
    </lineage>
</organism>
<dbReference type="eggNOG" id="ENOG5031FZX">
    <property type="taxonomic scope" value="Bacteria"/>
</dbReference>
<protein>
    <submittedName>
        <fullName evidence="3">Uncharacterized protein</fullName>
    </submittedName>
</protein>
<keyword evidence="4" id="KW-1185">Reference proteome</keyword>
<dbReference type="HOGENOM" id="CLU_1702784_0_0_6"/>
<dbReference type="KEGG" id="psa:PST_1380"/>
<evidence type="ECO:0000256" key="1">
    <source>
        <dbReference type="SAM" id="MobiDB-lite"/>
    </source>
</evidence>
<gene>
    <name evidence="3" type="ordered locus">PST_1380</name>
</gene>
<feature type="transmembrane region" description="Helical" evidence="2">
    <location>
        <begin position="121"/>
        <end position="144"/>
    </location>
</feature>
<feature type="transmembrane region" description="Helical" evidence="2">
    <location>
        <begin position="97"/>
        <end position="115"/>
    </location>
</feature>
<evidence type="ECO:0000313" key="4">
    <source>
        <dbReference type="Proteomes" id="UP000000233"/>
    </source>
</evidence>
<accession>A4VJC1</accession>
<dbReference type="Proteomes" id="UP000000233">
    <property type="component" value="Chromosome"/>
</dbReference>
<keyword evidence="2" id="KW-1133">Transmembrane helix</keyword>
<reference evidence="3 4" key="1">
    <citation type="journal article" date="2008" name="Proc. Natl. Acad. Sci. U.S.A.">
        <title>Nitrogen fixation island and rhizosphere competence traits in the genome of root-associated Pseudomonas stutzeri A1501.</title>
        <authorList>
            <person name="Yan Y."/>
            <person name="Yang J."/>
            <person name="Dou Y."/>
            <person name="Chen M."/>
            <person name="Ping S."/>
            <person name="Peng J."/>
            <person name="Lu W."/>
            <person name="Zhang W."/>
            <person name="Yao Z."/>
            <person name="Li H."/>
            <person name="Liu W."/>
            <person name="He S."/>
            <person name="Geng L."/>
            <person name="Zhang X."/>
            <person name="Yang F."/>
            <person name="Yu H."/>
            <person name="Zhan Y."/>
            <person name="Li D."/>
            <person name="Lin Z."/>
            <person name="Wang Y."/>
            <person name="Elmerich C."/>
            <person name="Lin M."/>
            <person name="Jin Q."/>
        </authorList>
    </citation>
    <scope>NUCLEOTIDE SEQUENCE [LARGE SCALE GENOMIC DNA]</scope>
    <source>
        <strain evidence="3 4">A1501</strain>
    </source>
</reference>
<feature type="compositionally biased region" description="Low complexity" evidence="1">
    <location>
        <begin position="22"/>
        <end position="49"/>
    </location>
</feature>
<dbReference type="InterPro" id="IPR049711">
    <property type="entry name" value="PA3371-like"/>
</dbReference>
<dbReference type="EMBL" id="CP000304">
    <property type="protein sequence ID" value="ABP79072.1"/>
    <property type="molecule type" value="Genomic_DNA"/>
</dbReference>
<sequence>MTRRTTPHEKAGLSTQRRSCDSSAGRAAAASARSASTTTPAAWSPSHSAGQPRTTQSTGLHAQRHGNQQSRPASALGLLRIDFSADRSAREITMSKFALSCLLLASICAAGAFLAPADAGALGVASKGGLALFGILFVIAMLIGRRIKFDPVLR</sequence>
<feature type="region of interest" description="Disordered" evidence="1">
    <location>
        <begin position="1"/>
        <end position="73"/>
    </location>
</feature>
<feature type="compositionally biased region" description="Basic and acidic residues" evidence="1">
    <location>
        <begin position="1"/>
        <end position="11"/>
    </location>
</feature>